<proteinExistence type="predicted"/>
<evidence type="ECO:0000313" key="3">
    <source>
        <dbReference type="Proteomes" id="UP000009062"/>
    </source>
</evidence>
<organism evidence="2 3">
    <name type="scientific">Pyrobaculum oguniense (strain DSM 13380 / JCM 10595 / TE7)</name>
    <dbReference type="NCBI Taxonomy" id="698757"/>
    <lineage>
        <taxon>Archaea</taxon>
        <taxon>Thermoproteota</taxon>
        <taxon>Thermoprotei</taxon>
        <taxon>Thermoproteales</taxon>
        <taxon>Thermoproteaceae</taxon>
        <taxon>Pyrobaculum</taxon>
    </lineage>
</organism>
<dbReference type="Proteomes" id="UP000009062">
    <property type="component" value="Chromosome"/>
</dbReference>
<reference evidence="2 3" key="1">
    <citation type="journal article" date="2012" name="Stand. Genomic Sci.">
        <title>Complete genome sequence of Pyrobaculum oguniense.</title>
        <authorList>
            <person name="Bernick D.L."/>
            <person name="Karplus K."/>
            <person name="Lui L.M."/>
            <person name="Coker J.K."/>
            <person name="Murphy J.N."/>
            <person name="Chan P.P."/>
            <person name="Cozen A.E."/>
            <person name="Lowe T.M."/>
        </authorList>
    </citation>
    <scope>NUCLEOTIDE SEQUENCE [LARGE SCALE GENOMIC DNA]</scope>
    <source>
        <strain evidence="2 3">TE7</strain>
    </source>
</reference>
<dbReference type="HOGENOM" id="CLU_062568_0_0_2"/>
<keyword evidence="3" id="KW-1185">Reference proteome</keyword>
<dbReference type="KEGG" id="pog:Pogu_2116"/>
<dbReference type="EMBL" id="CP003316">
    <property type="protein sequence ID" value="AFA40143.1"/>
    <property type="molecule type" value="Genomic_DNA"/>
</dbReference>
<gene>
    <name evidence="2" type="ordered locus">Pogu_2116</name>
</gene>
<sequence>MTASSVWAALKSTKICRGGGLMVIGICYVLRGEKLTVYFKDGEGNELGRINMGWDGESLRAVFGGAREKAERLASILNALGAKVKARQYGNKWRVELSTDSITAIRRPEWLEAVKALVEELYRCSVIDSRKRDYLLRKLAFGPNVIEIAGVEMSVEWEERAGSEGLKIICQPGSAEAFEAVVKALKEAGFEEGVQFTAKAPKKSKYGVAKSGLIYLKIPASLWRLEELRQQGVGWAEEAVRRLEEMAKARELYHLVEGYLKLAREAESIDPRGMIVEDPERGVKAVIRDVKLAWDGIRPRVVVEYEAGGVVKSFSFTWSMYGNRRIMANVKLNKERAAVLAALTGDNELRRKKRTTLHATHLIALVKIKGVGWPLLKWYAEVKGKPERYKLLLEFANMPSQTGGS</sequence>
<evidence type="ECO:0000259" key="1">
    <source>
        <dbReference type="Pfam" id="PF07775"/>
    </source>
</evidence>
<evidence type="ECO:0000313" key="2">
    <source>
        <dbReference type="EMBL" id="AFA40143.1"/>
    </source>
</evidence>
<dbReference type="InterPro" id="IPR011689">
    <property type="entry name" value="PaRep2b"/>
</dbReference>
<protein>
    <submittedName>
        <fullName evidence="2">PaRep2b protein</fullName>
    </submittedName>
</protein>
<dbReference type="eggNOG" id="arCOG07952">
    <property type="taxonomic scope" value="Archaea"/>
</dbReference>
<feature type="domain" description="PaRep2b" evidence="1">
    <location>
        <begin position="217"/>
        <end position="381"/>
    </location>
</feature>
<dbReference type="AlphaFoldDB" id="H6QCU7"/>
<dbReference type="Pfam" id="PF07775">
    <property type="entry name" value="PaRep2b"/>
    <property type="match status" value="2"/>
</dbReference>
<accession>H6QCU7</accession>
<feature type="domain" description="PaRep2b" evidence="1">
    <location>
        <begin position="34"/>
        <end position="208"/>
    </location>
</feature>
<name>H6QCU7_PYROT</name>